<protein>
    <submittedName>
        <fullName evidence="1">Uncharacterized protein</fullName>
    </submittedName>
</protein>
<comment type="caution">
    <text evidence="1">The sequence shown here is derived from an EMBL/GenBank/DDBJ whole genome shotgun (WGS) entry which is preliminary data.</text>
</comment>
<accession>A0A1F7J6A7</accession>
<evidence type="ECO:0000313" key="1">
    <source>
        <dbReference type="EMBL" id="OGK51129.1"/>
    </source>
</evidence>
<reference evidence="1 2" key="1">
    <citation type="journal article" date="2016" name="Nat. Commun.">
        <title>Thousands of microbial genomes shed light on interconnected biogeochemical processes in an aquifer system.</title>
        <authorList>
            <person name="Anantharaman K."/>
            <person name="Brown C.T."/>
            <person name="Hug L.A."/>
            <person name="Sharon I."/>
            <person name="Castelle C.J."/>
            <person name="Probst A.J."/>
            <person name="Thomas B.C."/>
            <person name="Singh A."/>
            <person name="Wilkins M.J."/>
            <person name="Karaoz U."/>
            <person name="Brodie E.L."/>
            <person name="Williams K.H."/>
            <person name="Hubbard S.S."/>
            <person name="Banfield J.F."/>
        </authorList>
    </citation>
    <scope>NUCLEOTIDE SEQUENCE [LARGE SCALE GENOMIC DNA]</scope>
</reference>
<dbReference type="AlphaFoldDB" id="A0A1F7J6A7"/>
<dbReference type="EMBL" id="MGAQ01000005">
    <property type="protein sequence ID" value="OGK51129.1"/>
    <property type="molecule type" value="Genomic_DNA"/>
</dbReference>
<dbReference type="Proteomes" id="UP000178558">
    <property type="component" value="Unassembled WGS sequence"/>
</dbReference>
<proteinExistence type="predicted"/>
<sequence length="65" mass="7157">MNVLLIFVLQLVAVVVVKLALGILFMDPVGLGNVTDMVTRVPDRILPAARMEEEEEELVLLPAEI</sequence>
<gene>
    <name evidence="1" type="ORF">A3B50_05025</name>
</gene>
<name>A0A1F7J6A7_9BACT</name>
<organism evidence="1 2">
    <name type="scientific">Candidatus Roizmanbacteria bacterium RIFCSPLOWO2_01_FULL_40_42</name>
    <dbReference type="NCBI Taxonomy" id="1802066"/>
    <lineage>
        <taxon>Bacteria</taxon>
        <taxon>Candidatus Roizmaniibacteriota</taxon>
    </lineage>
</organism>
<evidence type="ECO:0000313" key="2">
    <source>
        <dbReference type="Proteomes" id="UP000178558"/>
    </source>
</evidence>